<sequence length="200" mass="21115">MAGIGINFRDSSSYVTDGAGQTYCVGDNYPTTRGGWTFGWTTSIGSDRRDRSDAVTPELSGINFVRSGNTHTFRLDLPATGNYAVRLALGDYLTAPSAAWADAVLKDDTSTIATYTVDLSGTSADPPFVDAAGNTWAASAWLASNVPIEHTFSSTTLNLTLDGDGHFSMVAHLAVEQVASASGLLLRQQLHNAQRHGGAL</sequence>
<gene>
    <name evidence="1" type="ordered locus">Plabr_0214</name>
</gene>
<dbReference type="Gene3D" id="2.60.120.430">
    <property type="entry name" value="Galactose-binding lectin"/>
    <property type="match status" value="1"/>
</dbReference>
<proteinExistence type="predicted"/>
<keyword evidence="2" id="KW-1185">Reference proteome</keyword>
<dbReference type="EMBL" id="CP002546">
    <property type="protein sequence ID" value="ADY57843.1"/>
    <property type="molecule type" value="Genomic_DNA"/>
</dbReference>
<reference evidence="2" key="1">
    <citation type="submission" date="2011-02" db="EMBL/GenBank/DDBJ databases">
        <title>The complete genome of Planctomyces brasiliensis DSM 5305.</title>
        <authorList>
            <person name="Lucas S."/>
            <person name="Copeland A."/>
            <person name="Lapidus A."/>
            <person name="Bruce D."/>
            <person name="Goodwin L."/>
            <person name="Pitluck S."/>
            <person name="Kyrpides N."/>
            <person name="Mavromatis K."/>
            <person name="Pagani I."/>
            <person name="Ivanova N."/>
            <person name="Ovchinnikova G."/>
            <person name="Lu M."/>
            <person name="Detter J.C."/>
            <person name="Han C."/>
            <person name="Land M."/>
            <person name="Hauser L."/>
            <person name="Markowitz V."/>
            <person name="Cheng J.-F."/>
            <person name="Hugenholtz P."/>
            <person name="Woyke T."/>
            <person name="Wu D."/>
            <person name="Tindall B."/>
            <person name="Pomrenke H.G."/>
            <person name="Brambilla E."/>
            <person name="Klenk H.-P."/>
            <person name="Eisen J.A."/>
        </authorList>
    </citation>
    <scope>NUCLEOTIDE SEQUENCE [LARGE SCALE GENOMIC DNA]</scope>
    <source>
        <strain evidence="2">ATCC 49424 / DSM 5305 / JCM 21570 / NBRC 103401 / IFAM 1448</strain>
    </source>
</reference>
<dbReference type="Proteomes" id="UP000006860">
    <property type="component" value="Chromosome"/>
</dbReference>
<organism evidence="1 2">
    <name type="scientific">Rubinisphaera brasiliensis (strain ATCC 49424 / DSM 5305 / JCM 21570 / IAM 15109 / NBRC 103401 / IFAM 1448)</name>
    <name type="common">Planctomyces brasiliensis</name>
    <dbReference type="NCBI Taxonomy" id="756272"/>
    <lineage>
        <taxon>Bacteria</taxon>
        <taxon>Pseudomonadati</taxon>
        <taxon>Planctomycetota</taxon>
        <taxon>Planctomycetia</taxon>
        <taxon>Planctomycetales</taxon>
        <taxon>Planctomycetaceae</taxon>
        <taxon>Rubinisphaera</taxon>
    </lineage>
</organism>
<name>F0SNK9_RUBBR</name>
<protein>
    <submittedName>
        <fullName evidence="1">Uncharacterized protein</fullName>
    </submittedName>
</protein>
<evidence type="ECO:0000313" key="2">
    <source>
        <dbReference type="Proteomes" id="UP000006860"/>
    </source>
</evidence>
<accession>F0SNK9</accession>
<dbReference type="AlphaFoldDB" id="F0SNK9"/>
<dbReference type="KEGG" id="pbs:Plabr_0214"/>
<evidence type="ECO:0000313" key="1">
    <source>
        <dbReference type="EMBL" id="ADY57843.1"/>
    </source>
</evidence>
<dbReference type="STRING" id="756272.Plabr_0214"/>
<dbReference type="HOGENOM" id="CLU_1365353_0_0_0"/>